<dbReference type="SUPFAM" id="SSF75420">
    <property type="entry name" value="YhbC-like, N-terminal domain"/>
    <property type="match status" value="1"/>
</dbReference>
<dbReference type="NCBIfam" id="NF011230">
    <property type="entry name" value="PRK14637.1"/>
    <property type="match status" value="1"/>
</dbReference>
<keyword evidence="6" id="KW-1185">Reference proteome</keyword>
<dbReference type="Gene3D" id="3.30.300.70">
    <property type="entry name" value="RimP-like superfamily, N-terminal"/>
    <property type="match status" value="1"/>
</dbReference>
<comment type="similarity">
    <text evidence="3">Belongs to the RimP family.</text>
</comment>
<dbReference type="EMBL" id="CP002116">
    <property type="protein sequence ID" value="ADK81148.1"/>
    <property type="molecule type" value="Genomic_DNA"/>
</dbReference>
<comment type="function">
    <text evidence="3">Required for maturation of 30S ribosomal subunits.</text>
</comment>
<dbReference type="InterPro" id="IPR035956">
    <property type="entry name" value="RimP_N_sf"/>
</dbReference>
<evidence type="ECO:0000313" key="5">
    <source>
        <dbReference type="EMBL" id="ADK81148.1"/>
    </source>
</evidence>
<dbReference type="GO" id="GO:0006412">
    <property type="term" value="P:translation"/>
    <property type="evidence" value="ECO:0007669"/>
    <property type="project" value="TreeGrafter"/>
</dbReference>
<accession>E1R1K7</accession>
<dbReference type="eggNOG" id="COG0779">
    <property type="taxonomic scope" value="Bacteria"/>
</dbReference>
<comment type="subcellular location">
    <subcellularLocation>
        <location evidence="3">Cytoplasm</location>
    </subcellularLocation>
</comment>
<dbReference type="HAMAP" id="MF_01077">
    <property type="entry name" value="RimP"/>
    <property type="match status" value="1"/>
</dbReference>
<dbReference type="PANTHER" id="PTHR33867">
    <property type="entry name" value="RIBOSOME MATURATION FACTOR RIMP"/>
    <property type="match status" value="1"/>
</dbReference>
<gene>
    <name evidence="3" type="primary">rimP</name>
    <name evidence="5" type="ordered locus">Spirs_2026</name>
</gene>
<evidence type="ECO:0000313" key="6">
    <source>
        <dbReference type="Proteomes" id="UP000002318"/>
    </source>
</evidence>
<dbReference type="InterPro" id="IPR003728">
    <property type="entry name" value="Ribosome_maturation_RimP"/>
</dbReference>
<dbReference type="OrthoDB" id="361904at2"/>
<evidence type="ECO:0000256" key="2">
    <source>
        <dbReference type="ARBA" id="ARBA00022517"/>
    </source>
</evidence>
<dbReference type="STRING" id="573413.Spirs_2026"/>
<protein>
    <recommendedName>
        <fullName evidence="3">Ribosome maturation factor RimP</fullName>
    </recommendedName>
</protein>
<dbReference type="InterPro" id="IPR028989">
    <property type="entry name" value="RimP_N"/>
</dbReference>
<keyword evidence="2 3" id="KW-0690">Ribosome biogenesis</keyword>
<organism evidence="5 6">
    <name type="scientific">Sediminispirochaeta smaragdinae (strain DSM 11293 / JCM 15392 / SEBR 4228)</name>
    <name type="common">Spirochaeta smaragdinae</name>
    <dbReference type="NCBI Taxonomy" id="573413"/>
    <lineage>
        <taxon>Bacteria</taxon>
        <taxon>Pseudomonadati</taxon>
        <taxon>Spirochaetota</taxon>
        <taxon>Spirochaetia</taxon>
        <taxon>Spirochaetales</taxon>
        <taxon>Spirochaetaceae</taxon>
        <taxon>Sediminispirochaeta</taxon>
    </lineage>
</organism>
<evidence type="ECO:0000256" key="1">
    <source>
        <dbReference type="ARBA" id="ARBA00022490"/>
    </source>
</evidence>
<evidence type="ECO:0000256" key="3">
    <source>
        <dbReference type="HAMAP-Rule" id="MF_01077"/>
    </source>
</evidence>
<sequence>MRSGRSRKRLLFYCGKKDVEYFSKHQQGPLTGELEPIIEGLGYKTVEVAAKKTGSRHHVSVIISGRDSGIGLTDCEKVHKAILPRLEILLDDRDIYVEVSSPGISRNLKCGAEFGIFVGSLVRLLLEGENEWIVGRIMESDERKVVIEMSDGKKEDYLYDTIRKAKLVDIQEAKK</sequence>
<dbReference type="Proteomes" id="UP000002318">
    <property type="component" value="Chromosome"/>
</dbReference>
<feature type="domain" description="Ribosome maturation factor RimP N-terminal" evidence="4">
    <location>
        <begin position="34"/>
        <end position="104"/>
    </location>
</feature>
<dbReference type="GO" id="GO:0000028">
    <property type="term" value="P:ribosomal small subunit assembly"/>
    <property type="evidence" value="ECO:0007669"/>
    <property type="project" value="TreeGrafter"/>
</dbReference>
<dbReference type="PANTHER" id="PTHR33867:SF1">
    <property type="entry name" value="RIBOSOME MATURATION FACTOR RIMP"/>
    <property type="match status" value="1"/>
</dbReference>
<dbReference type="GO" id="GO:0005829">
    <property type="term" value="C:cytosol"/>
    <property type="evidence" value="ECO:0007669"/>
    <property type="project" value="TreeGrafter"/>
</dbReference>
<proteinExistence type="inferred from homology"/>
<keyword evidence="1 3" id="KW-0963">Cytoplasm</keyword>
<name>E1R1K7_SEDSS</name>
<reference evidence="5 6" key="1">
    <citation type="journal article" date="2010" name="Stand. Genomic Sci.">
        <title>Complete genome sequence of Spirochaeta smaragdinae type strain (SEBR 4228).</title>
        <authorList>
            <person name="Mavromatis K."/>
            <person name="Yasawong M."/>
            <person name="Chertkov O."/>
            <person name="Lapidus A."/>
            <person name="Lucas S."/>
            <person name="Nolan M."/>
            <person name="Del Rio T.G."/>
            <person name="Tice H."/>
            <person name="Cheng J.F."/>
            <person name="Pitluck S."/>
            <person name="Liolios K."/>
            <person name="Ivanova N."/>
            <person name="Tapia R."/>
            <person name="Han C."/>
            <person name="Bruce D."/>
            <person name="Goodwin L."/>
            <person name="Pati A."/>
            <person name="Chen A."/>
            <person name="Palaniappan K."/>
            <person name="Land M."/>
            <person name="Hauser L."/>
            <person name="Chang Y.J."/>
            <person name="Jeffries C.D."/>
            <person name="Detter J.C."/>
            <person name="Rohde M."/>
            <person name="Brambilla E."/>
            <person name="Spring S."/>
            <person name="Goker M."/>
            <person name="Sikorski J."/>
            <person name="Woyke T."/>
            <person name="Bristow J."/>
            <person name="Eisen J.A."/>
            <person name="Markowitz V."/>
            <person name="Hugenholtz P."/>
            <person name="Klenk H.P."/>
            <person name="Kyrpides N.C."/>
        </authorList>
    </citation>
    <scope>NUCLEOTIDE SEQUENCE [LARGE SCALE GENOMIC DNA]</scope>
    <source>
        <strain evidence="6">DSM 11293 / JCM 15392 / SEBR 4228</strain>
    </source>
</reference>
<evidence type="ECO:0000259" key="4">
    <source>
        <dbReference type="Pfam" id="PF02576"/>
    </source>
</evidence>
<dbReference type="HOGENOM" id="CLU_070525_4_1_12"/>
<dbReference type="Pfam" id="PF02576">
    <property type="entry name" value="RimP_N"/>
    <property type="match status" value="1"/>
</dbReference>
<dbReference type="KEGG" id="ssm:Spirs_2026"/>
<dbReference type="AlphaFoldDB" id="E1R1K7"/>